<dbReference type="Proteomes" id="UP000075882">
    <property type="component" value="Unassembled WGS sequence"/>
</dbReference>
<feature type="compositionally biased region" description="Basic and acidic residues" evidence="1">
    <location>
        <begin position="344"/>
        <end position="353"/>
    </location>
</feature>
<protein>
    <recommendedName>
        <fullName evidence="2">VWFC domain-containing protein</fullName>
    </recommendedName>
</protein>
<feature type="compositionally biased region" description="Acidic residues" evidence="1">
    <location>
        <begin position="375"/>
        <end position="390"/>
    </location>
</feature>
<name>A0A8W7PAZ2_ANOCL</name>
<dbReference type="InterPro" id="IPR052624">
    <property type="entry name" value="CRIM1"/>
</dbReference>
<evidence type="ECO:0000256" key="1">
    <source>
        <dbReference type="SAM" id="MobiDB-lite"/>
    </source>
</evidence>
<sequence>MYESDQTELENYGESTGCYYNYNHYGEGDRIMTNEPCVNCTCHDRMLMCYLRVCPFTKAIGQDCTIEKREDQCCPVITCPEVEVQLVDHQTTASPSSALGATAGSEVGSLDQYGCSINGRFYPEGAQVPSNPQKPCELCYCIRNMTTCVMQECTLHIDGCQPIYNKGVCCPVKYDCDHDKDSTLMLEDEHTTTVRPTPGFILTTTVSPAVSTDCVHNGETYADGALIMTDKPCEHCYCMRGDIVCAVQECGTPLENEGKNCTALPPAAGQCCPDKYICDGSAAAPMTTTVPAVTTAADDVEEQEQEQEQVAQSFDKAQPEQDEQQSEATLTTTAASVERTTMPQHDDVVPVEKEEIDSEDDQQEQEHVVPQFEDVQTDDSHEEADDDDAQVPEKVDDEQRSARS</sequence>
<dbReference type="SUPFAM" id="SSF57603">
    <property type="entry name" value="FnI-like domain"/>
    <property type="match status" value="3"/>
</dbReference>
<dbReference type="PANTHER" id="PTHR46439">
    <property type="entry name" value="CYSTEINE-RICH MOTOR NEURON 1 PROTEIN"/>
    <property type="match status" value="1"/>
</dbReference>
<dbReference type="PANTHER" id="PTHR46439:SF1">
    <property type="entry name" value="CYSTEINE-RICH MOTOR NEURON 1 PROTEIN"/>
    <property type="match status" value="1"/>
</dbReference>
<feature type="compositionally biased region" description="Basic and acidic residues" evidence="1">
    <location>
        <begin position="391"/>
        <end position="404"/>
    </location>
</feature>
<dbReference type="InterPro" id="IPR001007">
    <property type="entry name" value="VWF_dom"/>
</dbReference>
<accession>A0A8W7PAZ2</accession>
<feature type="compositionally biased region" description="Acidic residues" evidence="1">
    <location>
        <begin position="354"/>
        <end position="363"/>
    </location>
</feature>
<dbReference type="GO" id="GO:0005886">
    <property type="term" value="C:plasma membrane"/>
    <property type="evidence" value="ECO:0007669"/>
    <property type="project" value="TreeGrafter"/>
</dbReference>
<dbReference type="AlphaFoldDB" id="A0A8W7PAZ2"/>
<dbReference type="Gene3D" id="6.20.200.20">
    <property type="match status" value="1"/>
</dbReference>
<evidence type="ECO:0000259" key="2">
    <source>
        <dbReference type="PROSITE" id="PS50184"/>
    </source>
</evidence>
<dbReference type="Gene3D" id="2.10.70.10">
    <property type="entry name" value="Complement Module, domain 1"/>
    <property type="match status" value="1"/>
</dbReference>
<organism evidence="3">
    <name type="scientific">Anopheles coluzzii</name>
    <name type="common">African malaria mosquito</name>
    <dbReference type="NCBI Taxonomy" id="1518534"/>
    <lineage>
        <taxon>Eukaryota</taxon>
        <taxon>Metazoa</taxon>
        <taxon>Ecdysozoa</taxon>
        <taxon>Arthropoda</taxon>
        <taxon>Hexapoda</taxon>
        <taxon>Insecta</taxon>
        <taxon>Pterygota</taxon>
        <taxon>Neoptera</taxon>
        <taxon>Endopterygota</taxon>
        <taxon>Diptera</taxon>
        <taxon>Nematocera</taxon>
        <taxon>Culicoidea</taxon>
        <taxon>Culicidae</taxon>
        <taxon>Anophelinae</taxon>
        <taxon>Anopheles</taxon>
    </lineage>
</organism>
<dbReference type="PROSITE" id="PS50184">
    <property type="entry name" value="VWFC_2"/>
    <property type="match status" value="1"/>
</dbReference>
<evidence type="ECO:0000313" key="3">
    <source>
        <dbReference type="EnsemblMetazoa" id="ACOM028005-PA.1"/>
    </source>
</evidence>
<proteinExistence type="predicted"/>
<dbReference type="VEuPathDB" id="VectorBase:ACON2_042816"/>
<feature type="compositionally biased region" description="Polar residues" evidence="1">
    <location>
        <begin position="326"/>
        <end position="343"/>
    </location>
</feature>
<dbReference type="EnsemblMetazoa" id="ACOM028005-RA">
    <property type="protein sequence ID" value="ACOM028005-PA.1"/>
    <property type="gene ID" value="ACOM028005"/>
</dbReference>
<reference evidence="3" key="1">
    <citation type="submission" date="2022-08" db="UniProtKB">
        <authorList>
            <consortium name="EnsemblMetazoa"/>
        </authorList>
    </citation>
    <scope>IDENTIFICATION</scope>
</reference>
<dbReference type="SMART" id="SM00214">
    <property type="entry name" value="VWC"/>
    <property type="match status" value="3"/>
</dbReference>
<feature type="domain" description="VWFC" evidence="2">
    <location>
        <begin position="212"/>
        <end position="279"/>
    </location>
</feature>
<feature type="region of interest" description="Disordered" evidence="1">
    <location>
        <begin position="299"/>
        <end position="404"/>
    </location>
</feature>